<organism evidence="1 2">
    <name type="scientific">Flavihumibacter petaseus NBRC 106054</name>
    <dbReference type="NCBI Taxonomy" id="1220578"/>
    <lineage>
        <taxon>Bacteria</taxon>
        <taxon>Pseudomonadati</taxon>
        <taxon>Bacteroidota</taxon>
        <taxon>Chitinophagia</taxon>
        <taxon>Chitinophagales</taxon>
        <taxon>Chitinophagaceae</taxon>
        <taxon>Flavihumibacter</taxon>
    </lineage>
</organism>
<dbReference type="OrthoDB" id="707967at2"/>
<dbReference type="RefSeq" id="WP_157473889.1">
    <property type="nucleotide sequence ID" value="NZ_BBWV01000001.1"/>
</dbReference>
<protein>
    <recommendedName>
        <fullName evidence="3">HEAT repeat domain-containing protein</fullName>
    </recommendedName>
</protein>
<dbReference type="EMBL" id="BBWV01000001">
    <property type="protein sequence ID" value="GAO41775.1"/>
    <property type="molecule type" value="Genomic_DNA"/>
</dbReference>
<evidence type="ECO:0000313" key="2">
    <source>
        <dbReference type="Proteomes" id="UP000033121"/>
    </source>
</evidence>
<evidence type="ECO:0000313" key="1">
    <source>
        <dbReference type="EMBL" id="GAO41775.1"/>
    </source>
</evidence>
<keyword evidence="2" id="KW-1185">Reference proteome</keyword>
<gene>
    <name evidence="1" type="ORF">FPE01S_01_07890</name>
</gene>
<name>A0A0E9MXC5_9BACT</name>
<reference evidence="1 2" key="1">
    <citation type="submission" date="2015-04" db="EMBL/GenBank/DDBJ databases">
        <title>Whole genome shotgun sequence of Flavihumibacter petaseus NBRC 106054.</title>
        <authorList>
            <person name="Miyazawa S."/>
            <person name="Hosoyama A."/>
            <person name="Hashimoto M."/>
            <person name="Noguchi M."/>
            <person name="Tsuchikane K."/>
            <person name="Ohji S."/>
            <person name="Yamazoe A."/>
            <person name="Ichikawa N."/>
            <person name="Kimura A."/>
            <person name="Fujita N."/>
        </authorList>
    </citation>
    <scope>NUCLEOTIDE SEQUENCE [LARGE SCALE GENOMIC DNA]</scope>
    <source>
        <strain evidence="1 2">NBRC 106054</strain>
    </source>
</reference>
<dbReference type="AlphaFoldDB" id="A0A0E9MXC5"/>
<evidence type="ECO:0008006" key="3">
    <source>
        <dbReference type="Google" id="ProtNLM"/>
    </source>
</evidence>
<accession>A0A0E9MXC5</accession>
<comment type="caution">
    <text evidence="1">The sequence shown here is derived from an EMBL/GenBank/DDBJ whole genome shotgun (WGS) entry which is preliminary data.</text>
</comment>
<sequence>MKEYSGDISMRLSEVLESHNVEELSDCMIILFYQSDPIDSILFPIIERLLSDRWHQKHEEIIGLIWLRDMKDDRFIEPIIAIALDGNSFRPFDDELEPTLRKCVHALKTIGTNRADLAIRQLVDSGNENVKHILDIYR</sequence>
<proteinExistence type="predicted"/>
<dbReference type="Proteomes" id="UP000033121">
    <property type="component" value="Unassembled WGS sequence"/>
</dbReference>